<dbReference type="Pfam" id="PF00290">
    <property type="entry name" value="Trp_syntA"/>
    <property type="match status" value="1"/>
</dbReference>
<comment type="function">
    <text evidence="1 9">The alpha subunit is responsible for the aldol cleavage of indoleglycerol phosphate to indole and glyceraldehyde 3-phosphate.</text>
</comment>
<evidence type="ECO:0000256" key="6">
    <source>
        <dbReference type="ARBA" id="ARBA00023141"/>
    </source>
</evidence>
<comment type="subunit">
    <text evidence="3 9">Tetramer of two alpha and two beta chains.</text>
</comment>
<keyword evidence="5 9" id="KW-0822">Tryptophan biosynthesis</keyword>
<dbReference type="GO" id="GO:0005829">
    <property type="term" value="C:cytosol"/>
    <property type="evidence" value="ECO:0007669"/>
    <property type="project" value="TreeGrafter"/>
</dbReference>
<keyword evidence="7 9" id="KW-0456">Lyase</keyword>
<dbReference type="NCBIfam" id="TIGR00262">
    <property type="entry name" value="trpA"/>
    <property type="match status" value="1"/>
</dbReference>
<organism evidence="11 12">
    <name type="scientific">Vallitalea pronyensis</name>
    <dbReference type="NCBI Taxonomy" id="1348613"/>
    <lineage>
        <taxon>Bacteria</taxon>
        <taxon>Bacillati</taxon>
        <taxon>Bacillota</taxon>
        <taxon>Clostridia</taxon>
        <taxon>Lachnospirales</taxon>
        <taxon>Vallitaleaceae</taxon>
        <taxon>Vallitalea</taxon>
    </lineage>
</organism>
<evidence type="ECO:0000256" key="2">
    <source>
        <dbReference type="ARBA" id="ARBA00004733"/>
    </source>
</evidence>
<evidence type="ECO:0000256" key="1">
    <source>
        <dbReference type="ARBA" id="ARBA00003365"/>
    </source>
</evidence>
<evidence type="ECO:0000313" key="11">
    <source>
        <dbReference type="EMBL" id="QUI23691.1"/>
    </source>
</evidence>
<feature type="active site" description="Proton acceptor" evidence="9">
    <location>
        <position position="59"/>
    </location>
</feature>
<dbReference type="AlphaFoldDB" id="A0A8J8MLG9"/>
<evidence type="ECO:0000256" key="7">
    <source>
        <dbReference type="ARBA" id="ARBA00023239"/>
    </source>
</evidence>
<dbReference type="EMBL" id="CP058649">
    <property type="protein sequence ID" value="QUI23691.1"/>
    <property type="molecule type" value="Genomic_DNA"/>
</dbReference>
<dbReference type="KEGG" id="vpy:HZI73_15945"/>
<evidence type="ECO:0000256" key="10">
    <source>
        <dbReference type="RuleBase" id="RU003662"/>
    </source>
</evidence>
<feature type="active site" description="Proton acceptor" evidence="9">
    <location>
        <position position="48"/>
    </location>
</feature>
<evidence type="ECO:0000256" key="8">
    <source>
        <dbReference type="ARBA" id="ARBA00049047"/>
    </source>
</evidence>
<comment type="pathway">
    <text evidence="2 9">Amino-acid biosynthesis; L-tryptophan biosynthesis; L-tryptophan from chorismate: step 5/5.</text>
</comment>
<reference evidence="11" key="1">
    <citation type="submission" date="2020-07" db="EMBL/GenBank/DDBJ databases">
        <title>Vallitalea pronyensis genome.</title>
        <authorList>
            <person name="Postec A."/>
        </authorList>
    </citation>
    <scope>NUCLEOTIDE SEQUENCE</scope>
    <source>
        <strain evidence="11">FatNI3</strain>
    </source>
</reference>
<keyword evidence="6 9" id="KW-0057">Aromatic amino acid biosynthesis</keyword>
<dbReference type="PANTHER" id="PTHR43406">
    <property type="entry name" value="TRYPTOPHAN SYNTHASE, ALPHA CHAIN"/>
    <property type="match status" value="1"/>
</dbReference>
<dbReference type="RefSeq" id="WP_212694376.1">
    <property type="nucleotide sequence ID" value="NZ_CP058649.1"/>
</dbReference>
<dbReference type="InterPro" id="IPR011060">
    <property type="entry name" value="RibuloseP-bd_barrel"/>
</dbReference>
<dbReference type="CDD" id="cd04724">
    <property type="entry name" value="Tryptophan_synthase_alpha"/>
    <property type="match status" value="1"/>
</dbReference>
<gene>
    <name evidence="9" type="primary">trpA</name>
    <name evidence="11" type="ORF">HZI73_15945</name>
</gene>
<sequence>MRIKDTFEALKVKEKKAFIGYLTAGDPDLNKTESFVYALEKGGADIIELGIPFSDPLADGPTIQEAGQRALQAGVTVDKILNTTRRIRSNTNVPLVYMVYYNTILIYGLEKFVKCCDEVGIDGIIVPDLPYEERDVLLDLLERYGIDFIPLIAPTSKDRIKKVIEGCSGFVYCVSSLGVTGGRSNFYGDIIPYLRSVKELSDIPVAVGFGISKREDVEQLENEVDGVIVGSAIIRKIQETDGDTVALESYIKELSEGA</sequence>
<evidence type="ECO:0000256" key="3">
    <source>
        <dbReference type="ARBA" id="ARBA00011270"/>
    </source>
</evidence>
<dbReference type="GO" id="GO:0004834">
    <property type="term" value="F:tryptophan synthase activity"/>
    <property type="evidence" value="ECO:0007669"/>
    <property type="project" value="UniProtKB-UniRule"/>
</dbReference>
<comment type="similarity">
    <text evidence="9 10">Belongs to the TrpA family.</text>
</comment>
<dbReference type="InterPro" id="IPR018204">
    <property type="entry name" value="Trp_synthase_alpha_AS"/>
</dbReference>
<dbReference type="PANTHER" id="PTHR43406:SF1">
    <property type="entry name" value="TRYPTOPHAN SYNTHASE ALPHA CHAIN, CHLOROPLASTIC"/>
    <property type="match status" value="1"/>
</dbReference>
<evidence type="ECO:0000256" key="5">
    <source>
        <dbReference type="ARBA" id="ARBA00022822"/>
    </source>
</evidence>
<evidence type="ECO:0000313" key="12">
    <source>
        <dbReference type="Proteomes" id="UP000683246"/>
    </source>
</evidence>
<keyword evidence="12" id="KW-1185">Reference proteome</keyword>
<dbReference type="InterPro" id="IPR002028">
    <property type="entry name" value="Trp_synthase_suA"/>
</dbReference>
<dbReference type="InterPro" id="IPR013785">
    <property type="entry name" value="Aldolase_TIM"/>
</dbReference>
<dbReference type="FunFam" id="3.20.20.70:FF:000037">
    <property type="entry name" value="Tryptophan synthase alpha chain"/>
    <property type="match status" value="1"/>
</dbReference>
<dbReference type="HAMAP" id="MF_00131">
    <property type="entry name" value="Trp_synth_alpha"/>
    <property type="match status" value="1"/>
</dbReference>
<dbReference type="SUPFAM" id="SSF51366">
    <property type="entry name" value="Ribulose-phoshate binding barrel"/>
    <property type="match status" value="1"/>
</dbReference>
<proteinExistence type="inferred from homology"/>
<dbReference type="UniPathway" id="UPA00035">
    <property type="reaction ID" value="UER00044"/>
</dbReference>
<evidence type="ECO:0000256" key="4">
    <source>
        <dbReference type="ARBA" id="ARBA00022605"/>
    </source>
</evidence>
<dbReference type="EC" id="4.2.1.20" evidence="9"/>
<evidence type="ECO:0000256" key="9">
    <source>
        <dbReference type="HAMAP-Rule" id="MF_00131"/>
    </source>
</evidence>
<dbReference type="Proteomes" id="UP000683246">
    <property type="component" value="Chromosome"/>
</dbReference>
<name>A0A8J8MLG9_9FIRM</name>
<dbReference type="PROSITE" id="PS00167">
    <property type="entry name" value="TRP_SYNTHASE_ALPHA"/>
    <property type="match status" value="1"/>
</dbReference>
<comment type="catalytic activity">
    <reaction evidence="8 9">
        <text>(1S,2R)-1-C-(indol-3-yl)glycerol 3-phosphate + L-serine = D-glyceraldehyde 3-phosphate + L-tryptophan + H2O</text>
        <dbReference type="Rhea" id="RHEA:10532"/>
        <dbReference type="ChEBI" id="CHEBI:15377"/>
        <dbReference type="ChEBI" id="CHEBI:33384"/>
        <dbReference type="ChEBI" id="CHEBI:57912"/>
        <dbReference type="ChEBI" id="CHEBI:58866"/>
        <dbReference type="ChEBI" id="CHEBI:59776"/>
        <dbReference type="EC" id="4.2.1.20"/>
    </reaction>
</comment>
<protein>
    <recommendedName>
        <fullName evidence="9">Tryptophan synthase alpha chain</fullName>
        <ecNumber evidence="9">4.2.1.20</ecNumber>
    </recommendedName>
</protein>
<dbReference type="Gene3D" id="3.20.20.70">
    <property type="entry name" value="Aldolase class I"/>
    <property type="match status" value="1"/>
</dbReference>
<accession>A0A8J8MLG9</accession>
<keyword evidence="4 9" id="KW-0028">Amino-acid biosynthesis</keyword>